<keyword evidence="2" id="KW-0812">Transmembrane</keyword>
<dbReference type="EMBL" id="RRCH01000021">
    <property type="protein sequence ID" value="RRJ30485.1"/>
    <property type="molecule type" value="Genomic_DNA"/>
</dbReference>
<protein>
    <submittedName>
        <fullName evidence="4">Glycosyltransferase family 2 protein</fullName>
    </submittedName>
</protein>
<keyword evidence="2" id="KW-1133">Transmembrane helix</keyword>
<feature type="compositionally biased region" description="Polar residues" evidence="1">
    <location>
        <begin position="326"/>
        <end position="336"/>
    </location>
</feature>
<gene>
    <name evidence="4" type="ORF">EIK79_09370</name>
</gene>
<dbReference type="Pfam" id="PF00535">
    <property type="entry name" value="Glycos_transf_2"/>
    <property type="match status" value="1"/>
</dbReference>
<feature type="region of interest" description="Disordered" evidence="1">
    <location>
        <begin position="323"/>
        <end position="352"/>
    </location>
</feature>
<keyword evidence="5" id="KW-1185">Reference proteome</keyword>
<dbReference type="SUPFAM" id="SSF53448">
    <property type="entry name" value="Nucleotide-diphospho-sugar transferases"/>
    <property type="match status" value="1"/>
</dbReference>
<evidence type="ECO:0000259" key="3">
    <source>
        <dbReference type="Pfam" id="PF00535"/>
    </source>
</evidence>
<dbReference type="InterPro" id="IPR050256">
    <property type="entry name" value="Glycosyltransferase_2"/>
</dbReference>
<sequence length="352" mass="39296">MYHEHTIGVVIPAYNEEGYVGSVIDTLPSFVDRAYVIDDGSTDDTWLEITDHAAEYNATHSATNGYDARVVPIQHKVNRGVGGAIKTGYLQALEDGIDVTAVMGGDGQMDPDVLTKFIDPVVDGKAHYAKGNRFMKFQTLDAMPQFRLFGNTLLSLLTKISSGYWNISDPQNGYTAISQEALQRVDIDGMYEYYGYCNDLLVRLNLADCRVADVVHSADTVYDDDWKSHINYSAYVPKVSYMLLHRFLWRLNQKYILKDFRPFAAAYYLGAGVTGLGVAKLVSTIATRREQSDNWFFTMLSGIVLLLSAMVLDRIENEEKGVQVRETPTSLSTTDVFKNGRTESKAIPADDD</sequence>
<name>A0A3P3RAS5_9EURY</name>
<dbReference type="PANTHER" id="PTHR48090:SF6">
    <property type="entry name" value="SLR5056 PROTEIN"/>
    <property type="match status" value="1"/>
</dbReference>
<feature type="transmembrane region" description="Helical" evidence="2">
    <location>
        <begin position="295"/>
        <end position="312"/>
    </location>
</feature>
<evidence type="ECO:0000256" key="2">
    <source>
        <dbReference type="SAM" id="Phobius"/>
    </source>
</evidence>
<reference evidence="4 5" key="1">
    <citation type="submission" date="2018-11" db="EMBL/GenBank/DDBJ databases">
        <title>Taxonoimc description of Halomarina strain SPP-AMP-1.</title>
        <authorList>
            <person name="Pal Y."/>
            <person name="Srinivasana K."/>
            <person name="Verma A."/>
            <person name="Kumar P."/>
        </authorList>
    </citation>
    <scope>NUCLEOTIDE SEQUENCE [LARGE SCALE GENOMIC DNA]</scope>
    <source>
        <strain evidence="4 5">SPP-AMP-1</strain>
    </source>
</reference>
<keyword evidence="2" id="KW-0472">Membrane</keyword>
<dbReference type="RefSeq" id="WP_124954857.1">
    <property type="nucleotide sequence ID" value="NZ_RRCH01000021.1"/>
</dbReference>
<dbReference type="OrthoDB" id="43988at2157"/>
<dbReference type="Proteomes" id="UP000282322">
    <property type="component" value="Unassembled WGS sequence"/>
</dbReference>
<evidence type="ECO:0000313" key="5">
    <source>
        <dbReference type="Proteomes" id="UP000282322"/>
    </source>
</evidence>
<dbReference type="PANTHER" id="PTHR48090">
    <property type="entry name" value="UNDECAPRENYL-PHOSPHATE 4-DEOXY-4-FORMAMIDO-L-ARABINOSE TRANSFERASE-RELATED"/>
    <property type="match status" value="1"/>
</dbReference>
<organism evidence="4 5">
    <name type="scientific">Halocatena pleomorpha</name>
    <dbReference type="NCBI Taxonomy" id="1785090"/>
    <lineage>
        <taxon>Archaea</taxon>
        <taxon>Methanobacteriati</taxon>
        <taxon>Methanobacteriota</taxon>
        <taxon>Stenosarchaea group</taxon>
        <taxon>Halobacteria</taxon>
        <taxon>Halobacteriales</taxon>
        <taxon>Natronomonadaceae</taxon>
        <taxon>Halocatena</taxon>
    </lineage>
</organism>
<evidence type="ECO:0000313" key="4">
    <source>
        <dbReference type="EMBL" id="RRJ30485.1"/>
    </source>
</evidence>
<dbReference type="AlphaFoldDB" id="A0A3P3RAS5"/>
<dbReference type="InterPro" id="IPR001173">
    <property type="entry name" value="Glyco_trans_2-like"/>
</dbReference>
<feature type="transmembrane region" description="Helical" evidence="2">
    <location>
        <begin position="263"/>
        <end position="283"/>
    </location>
</feature>
<dbReference type="CDD" id="cd04179">
    <property type="entry name" value="DPM_DPG-synthase_like"/>
    <property type="match status" value="1"/>
</dbReference>
<feature type="domain" description="Glycosyltransferase 2-like" evidence="3">
    <location>
        <begin position="9"/>
        <end position="184"/>
    </location>
</feature>
<proteinExistence type="predicted"/>
<dbReference type="Gene3D" id="3.90.550.10">
    <property type="entry name" value="Spore Coat Polysaccharide Biosynthesis Protein SpsA, Chain A"/>
    <property type="match status" value="1"/>
</dbReference>
<accession>A0A3P3RAS5</accession>
<comment type="caution">
    <text evidence="4">The sequence shown here is derived from an EMBL/GenBank/DDBJ whole genome shotgun (WGS) entry which is preliminary data.</text>
</comment>
<dbReference type="InterPro" id="IPR029044">
    <property type="entry name" value="Nucleotide-diphossugar_trans"/>
</dbReference>
<evidence type="ECO:0000256" key="1">
    <source>
        <dbReference type="SAM" id="MobiDB-lite"/>
    </source>
</evidence>